<evidence type="ECO:0000256" key="1">
    <source>
        <dbReference type="SAM" id="MobiDB-lite"/>
    </source>
</evidence>
<keyword evidence="4" id="KW-1185">Reference proteome</keyword>
<dbReference type="Proteomes" id="UP001302321">
    <property type="component" value="Unassembled WGS sequence"/>
</dbReference>
<keyword evidence="2" id="KW-1133">Transmembrane helix</keyword>
<dbReference type="EMBL" id="MU866342">
    <property type="protein sequence ID" value="KAK4173464.1"/>
    <property type="molecule type" value="Genomic_DNA"/>
</dbReference>
<evidence type="ECO:0000313" key="4">
    <source>
        <dbReference type="Proteomes" id="UP001302321"/>
    </source>
</evidence>
<reference evidence="3" key="1">
    <citation type="journal article" date="2023" name="Mol. Phylogenet. Evol.">
        <title>Genome-scale phylogeny and comparative genomics of the fungal order Sordariales.</title>
        <authorList>
            <person name="Hensen N."/>
            <person name="Bonometti L."/>
            <person name="Westerberg I."/>
            <person name="Brannstrom I.O."/>
            <person name="Guillou S."/>
            <person name="Cros-Aarteil S."/>
            <person name="Calhoun S."/>
            <person name="Haridas S."/>
            <person name="Kuo A."/>
            <person name="Mondo S."/>
            <person name="Pangilinan J."/>
            <person name="Riley R."/>
            <person name="LaButti K."/>
            <person name="Andreopoulos B."/>
            <person name="Lipzen A."/>
            <person name="Chen C."/>
            <person name="Yan M."/>
            <person name="Daum C."/>
            <person name="Ng V."/>
            <person name="Clum A."/>
            <person name="Steindorff A."/>
            <person name="Ohm R.A."/>
            <person name="Martin F."/>
            <person name="Silar P."/>
            <person name="Natvig D.O."/>
            <person name="Lalanne C."/>
            <person name="Gautier V."/>
            <person name="Ament-Velasquez S.L."/>
            <person name="Kruys A."/>
            <person name="Hutchinson M.I."/>
            <person name="Powell A.J."/>
            <person name="Barry K."/>
            <person name="Miller A.N."/>
            <person name="Grigoriev I.V."/>
            <person name="Debuchy R."/>
            <person name="Gladieux P."/>
            <person name="Hiltunen Thoren M."/>
            <person name="Johannesson H."/>
        </authorList>
    </citation>
    <scope>NUCLEOTIDE SEQUENCE</scope>
    <source>
        <strain evidence="3">CBS 892.96</strain>
    </source>
</reference>
<keyword evidence="2" id="KW-0472">Membrane</keyword>
<accession>A0AAN6W105</accession>
<protein>
    <submittedName>
        <fullName evidence="3">Uncharacterized protein</fullName>
    </submittedName>
</protein>
<organism evidence="3 4">
    <name type="scientific">Triangularia setosa</name>
    <dbReference type="NCBI Taxonomy" id="2587417"/>
    <lineage>
        <taxon>Eukaryota</taxon>
        <taxon>Fungi</taxon>
        <taxon>Dikarya</taxon>
        <taxon>Ascomycota</taxon>
        <taxon>Pezizomycotina</taxon>
        <taxon>Sordariomycetes</taxon>
        <taxon>Sordariomycetidae</taxon>
        <taxon>Sordariales</taxon>
        <taxon>Podosporaceae</taxon>
        <taxon>Triangularia</taxon>
    </lineage>
</organism>
<dbReference type="AlphaFoldDB" id="A0AAN6W105"/>
<proteinExistence type="predicted"/>
<feature type="transmembrane region" description="Helical" evidence="2">
    <location>
        <begin position="111"/>
        <end position="134"/>
    </location>
</feature>
<comment type="caution">
    <text evidence="3">The sequence shown here is derived from an EMBL/GenBank/DDBJ whole genome shotgun (WGS) entry which is preliminary data.</text>
</comment>
<sequence length="177" mass="19465">MAGVTTTGSSTTVERPDLSRLTRRSHSQRSSDPSDFPHAPPLPSNPLDAMEQGYMTEDNQDLQNAQEKGIERLSYRRRVIAFFRTSWDYFIALLKRASRVLLGQNPAWNSAVMVLATYLGILVAVSSIFGWPVLPLIRVRGRGGSSVIPFGGGILSGRPCHTTTINNYSPTTINNCV</sequence>
<evidence type="ECO:0000313" key="3">
    <source>
        <dbReference type="EMBL" id="KAK4173464.1"/>
    </source>
</evidence>
<feature type="compositionally biased region" description="Low complexity" evidence="1">
    <location>
        <begin position="1"/>
        <end position="13"/>
    </location>
</feature>
<reference evidence="3" key="2">
    <citation type="submission" date="2023-05" db="EMBL/GenBank/DDBJ databases">
        <authorList>
            <consortium name="Lawrence Berkeley National Laboratory"/>
            <person name="Steindorff A."/>
            <person name="Hensen N."/>
            <person name="Bonometti L."/>
            <person name="Westerberg I."/>
            <person name="Brannstrom I.O."/>
            <person name="Guillou S."/>
            <person name="Cros-Aarteil S."/>
            <person name="Calhoun S."/>
            <person name="Haridas S."/>
            <person name="Kuo A."/>
            <person name="Mondo S."/>
            <person name="Pangilinan J."/>
            <person name="Riley R."/>
            <person name="Labutti K."/>
            <person name="Andreopoulos B."/>
            <person name="Lipzen A."/>
            <person name="Chen C."/>
            <person name="Yanf M."/>
            <person name="Daum C."/>
            <person name="Ng V."/>
            <person name="Clum A."/>
            <person name="Ohm R."/>
            <person name="Martin F."/>
            <person name="Silar P."/>
            <person name="Natvig D."/>
            <person name="Lalanne C."/>
            <person name="Gautier V."/>
            <person name="Ament-Velasquez S.L."/>
            <person name="Kruys A."/>
            <person name="Hutchinson M.I."/>
            <person name="Powell A.J."/>
            <person name="Barry K."/>
            <person name="Miller A.N."/>
            <person name="Grigoriev I.V."/>
            <person name="Debuchy R."/>
            <person name="Gladieux P."/>
            <person name="Thoren M.H."/>
            <person name="Johannesson H."/>
        </authorList>
    </citation>
    <scope>NUCLEOTIDE SEQUENCE</scope>
    <source>
        <strain evidence="3">CBS 892.96</strain>
    </source>
</reference>
<name>A0AAN6W105_9PEZI</name>
<feature type="region of interest" description="Disordered" evidence="1">
    <location>
        <begin position="1"/>
        <end position="50"/>
    </location>
</feature>
<evidence type="ECO:0000256" key="2">
    <source>
        <dbReference type="SAM" id="Phobius"/>
    </source>
</evidence>
<keyword evidence="2" id="KW-0812">Transmembrane</keyword>
<gene>
    <name evidence="3" type="ORF">QBC36DRAFT_57294</name>
</gene>